<reference evidence="3" key="2">
    <citation type="submission" date="2020-05" db="UniProtKB">
        <authorList>
            <consortium name="EnsemblMetazoa"/>
        </authorList>
    </citation>
    <scope>IDENTIFICATION</scope>
</reference>
<protein>
    <submittedName>
        <fullName evidence="2 3">N-acylneuraminate cytidylyltransferase domain protein</fullName>
    </submittedName>
</protein>
<gene>
    <name evidence="2" type="ORF">ZHAS_00009353</name>
</gene>
<organism evidence="2">
    <name type="scientific">Anopheles sinensis</name>
    <name type="common">Mosquito</name>
    <dbReference type="NCBI Taxonomy" id="74873"/>
    <lineage>
        <taxon>Eukaryota</taxon>
        <taxon>Metazoa</taxon>
        <taxon>Ecdysozoa</taxon>
        <taxon>Arthropoda</taxon>
        <taxon>Hexapoda</taxon>
        <taxon>Insecta</taxon>
        <taxon>Pterygota</taxon>
        <taxon>Neoptera</taxon>
        <taxon>Endopterygota</taxon>
        <taxon>Diptera</taxon>
        <taxon>Nematocera</taxon>
        <taxon>Culicoidea</taxon>
        <taxon>Culicidae</taxon>
        <taxon>Anophelinae</taxon>
        <taxon>Anopheles</taxon>
    </lineage>
</organism>
<name>A0A084VUS8_ANOSI</name>
<feature type="region of interest" description="Disordered" evidence="1">
    <location>
        <begin position="108"/>
        <end position="160"/>
    </location>
</feature>
<keyword evidence="4" id="KW-1185">Reference proteome</keyword>
<proteinExistence type="predicted"/>
<feature type="compositionally biased region" description="Basic and acidic residues" evidence="1">
    <location>
        <begin position="146"/>
        <end position="160"/>
    </location>
</feature>
<dbReference type="EMBL" id="KE525142">
    <property type="protein sequence ID" value="KFB41722.1"/>
    <property type="molecule type" value="Genomic_DNA"/>
</dbReference>
<dbReference type="GO" id="GO:0016779">
    <property type="term" value="F:nucleotidyltransferase activity"/>
    <property type="evidence" value="ECO:0007669"/>
    <property type="project" value="UniProtKB-KW"/>
</dbReference>
<accession>A0A084VUS8</accession>
<dbReference type="AlphaFoldDB" id="A0A084VUS8"/>
<reference evidence="2 4" key="1">
    <citation type="journal article" date="2014" name="BMC Genomics">
        <title>Genome sequence of Anopheles sinensis provides insight into genetics basis of mosquito competence for malaria parasites.</title>
        <authorList>
            <person name="Zhou D."/>
            <person name="Zhang D."/>
            <person name="Ding G."/>
            <person name="Shi L."/>
            <person name="Hou Q."/>
            <person name="Ye Y."/>
            <person name="Xu Y."/>
            <person name="Zhou H."/>
            <person name="Xiong C."/>
            <person name="Li S."/>
            <person name="Yu J."/>
            <person name="Hong S."/>
            <person name="Yu X."/>
            <person name="Zou P."/>
            <person name="Chen C."/>
            <person name="Chang X."/>
            <person name="Wang W."/>
            <person name="Lv Y."/>
            <person name="Sun Y."/>
            <person name="Ma L."/>
            <person name="Shen B."/>
            <person name="Zhu C."/>
        </authorList>
    </citation>
    <scope>NUCLEOTIDE SEQUENCE [LARGE SCALE GENOMIC DNA]</scope>
</reference>
<dbReference type="VEuPathDB" id="VectorBase:ASIC009353"/>
<evidence type="ECO:0000256" key="1">
    <source>
        <dbReference type="SAM" id="MobiDB-lite"/>
    </source>
</evidence>
<sequence>MHHPLVIDLSFRGSEILENPGKVDGRTDALFAISERVPQSRGFILLGPVGRCSGLVRSLSETIGRTGDLILSSPNHRVSVLRASIKSRREGLNSLVIDFVASRKVKGSVDGKRRSVPGRDKGKKENLEPSSSLTSRPPCSVLRDGFFPEKPKPDEVDGNE</sequence>
<dbReference type="EnsemblMetazoa" id="ASIC009353-RA">
    <property type="protein sequence ID" value="ASIC009353-PA"/>
    <property type="gene ID" value="ASIC009353"/>
</dbReference>
<keyword evidence="2" id="KW-0808">Transferase</keyword>
<dbReference type="EMBL" id="ATLV01017009">
    <property type="status" value="NOT_ANNOTATED_CDS"/>
    <property type="molecule type" value="Genomic_DNA"/>
</dbReference>
<keyword evidence="2" id="KW-0548">Nucleotidyltransferase</keyword>
<evidence type="ECO:0000313" key="2">
    <source>
        <dbReference type="EMBL" id="KFB41722.1"/>
    </source>
</evidence>
<evidence type="ECO:0000313" key="4">
    <source>
        <dbReference type="Proteomes" id="UP000030765"/>
    </source>
</evidence>
<feature type="compositionally biased region" description="Polar residues" evidence="1">
    <location>
        <begin position="128"/>
        <end position="137"/>
    </location>
</feature>
<evidence type="ECO:0000313" key="3">
    <source>
        <dbReference type="EnsemblMetazoa" id="ASIC009353-PA"/>
    </source>
</evidence>
<dbReference type="Proteomes" id="UP000030765">
    <property type="component" value="Unassembled WGS sequence"/>
</dbReference>
<feature type="compositionally biased region" description="Basic and acidic residues" evidence="1">
    <location>
        <begin position="108"/>
        <end position="127"/>
    </location>
</feature>